<name>A0A4S4N8B4_9BACT</name>
<dbReference type="Gene3D" id="3.30.420.10">
    <property type="entry name" value="Ribonuclease H-like superfamily/Ribonuclease H"/>
    <property type="match status" value="1"/>
</dbReference>
<dbReference type="AlphaFoldDB" id="A0A4S4N8B4"/>
<organism evidence="2 3">
    <name type="scientific">Neolewinella litorea</name>
    <dbReference type="NCBI Taxonomy" id="2562452"/>
    <lineage>
        <taxon>Bacteria</taxon>
        <taxon>Pseudomonadati</taxon>
        <taxon>Bacteroidota</taxon>
        <taxon>Saprospiria</taxon>
        <taxon>Saprospirales</taxon>
        <taxon>Lewinellaceae</taxon>
        <taxon>Neolewinella</taxon>
    </lineage>
</organism>
<sequence>MIPASAQKSLIDWPELAWRSTRACILFALSTIAFARKTLAHYTPKQDGVARTLTDNARYNRNELLTTWAAGQRIEFVYLPTYSPNLNLIERLWHFMRVKILNSTYYEKHAEFRAASVTFLEDIKQYKKELRSLLTLNFRTVGGTSVHLSQTTQLPV</sequence>
<keyword evidence="3" id="KW-1185">Reference proteome</keyword>
<proteinExistence type="predicted"/>
<protein>
    <recommendedName>
        <fullName evidence="1">Tc1-like transposase DDE domain-containing protein</fullName>
    </recommendedName>
</protein>
<dbReference type="Proteomes" id="UP000308528">
    <property type="component" value="Unassembled WGS sequence"/>
</dbReference>
<reference evidence="2 3" key="1">
    <citation type="submission" date="2019-04" db="EMBL/GenBank/DDBJ databases">
        <title>Lewinella litorea sp. nov., isolated from a marine sand.</title>
        <authorList>
            <person name="Yoon J.-H."/>
        </authorList>
    </citation>
    <scope>NUCLEOTIDE SEQUENCE [LARGE SCALE GENOMIC DNA]</scope>
    <source>
        <strain evidence="2 3">HSMS-39</strain>
    </source>
</reference>
<evidence type="ECO:0000313" key="3">
    <source>
        <dbReference type="Proteomes" id="UP000308528"/>
    </source>
</evidence>
<evidence type="ECO:0000313" key="2">
    <source>
        <dbReference type="EMBL" id="THH34211.1"/>
    </source>
</evidence>
<gene>
    <name evidence="2" type="ORF">E4021_17925</name>
</gene>
<dbReference type="InterPro" id="IPR036397">
    <property type="entry name" value="RNaseH_sf"/>
</dbReference>
<dbReference type="EMBL" id="SRSF01000031">
    <property type="protein sequence ID" value="THH34211.1"/>
    <property type="molecule type" value="Genomic_DNA"/>
</dbReference>
<dbReference type="GO" id="GO:0003676">
    <property type="term" value="F:nucleic acid binding"/>
    <property type="evidence" value="ECO:0007669"/>
    <property type="project" value="InterPro"/>
</dbReference>
<accession>A0A4S4N8B4</accession>
<dbReference type="Pfam" id="PF13358">
    <property type="entry name" value="DDE_3"/>
    <property type="match status" value="1"/>
</dbReference>
<dbReference type="OrthoDB" id="64529at2"/>
<comment type="caution">
    <text evidence="2">The sequence shown here is derived from an EMBL/GenBank/DDBJ whole genome shotgun (WGS) entry which is preliminary data.</text>
</comment>
<evidence type="ECO:0000259" key="1">
    <source>
        <dbReference type="Pfam" id="PF13358"/>
    </source>
</evidence>
<dbReference type="InterPro" id="IPR038717">
    <property type="entry name" value="Tc1-like_DDE_dom"/>
</dbReference>
<feature type="domain" description="Tc1-like transposase DDE" evidence="1">
    <location>
        <begin position="32"/>
        <end position="111"/>
    </location>
</feature>